<proteinExistence type="predicted"/>
<dbReference type="SUPFAM" id="SSF54427">
    <property type="entry name" value="NTF2-like"/>
    <property type="match status" value="1"/>
</dbReference>
<accession>A0ABX5HXU6</accession>
<evidence type="ECO:0000259" key="2">
    <source>
        <dbReference type="Pfam" id="PF13474"/>
    </source>
</evidence>
<gene>
    <name evidence="3" type="ORF">C9I43_10230</name>
</gene>
<keyword evidence="1" id="KW-0732">Signal</keyword>
<evidence type="ECO:0000256" key="1">
    <source>
        <dbReference type="SAM" id="SignalP"/>
    </source>
</evidence>
<reference evidence="3 4" key="2">
    <citation type="submission" date="2018-04" db="EMBL/GenBank/DDBJ databases">
        <title>Genomic sequence of a freshwater isolate of Shewanella morhuae.</title>
        <authorList>
            <person name="Castillo D.E."/>
            <person name="Gram L."/>
        </authorList>
    </citation>
    <scope>NUCLEOTIDE SEQUENCE [LARGE SCALE GENOMIC DNA]</scope>
    <source>
        <strain evidence="3 4">CW7</strain>
    </source>
</reference>
<protein>
    <recommendedName>
        <fullName evidence="2">SnoaL-like domain-containing protein</fullName>
    </recommendedName>
</protein>
<keyword evidence="4" id="KW-1185">Reference proteome</keyword>
<dbReference type="EMBL" id="PYSG01000002">
    <property type="protein sequence ID" value="PTA50862.1"/>
    <property type="molecule type" value="Genomic_DNA"/>
</dbReference>
<dbReference type="InterPro" id="IPR032710">
    <property type="entry name" value="NTF2-like_dom_sf"/>
</dbReference>
<organism evidence="3 4">
    <name type="scientific">Shewanella morhuae</name>
    <dbReference type="NCBI Taxonomy" id="365591"/>
    <lineage>
        <taxon>Bacteria</taxon>
        <taxon>Pseudomonadati</taxon>
        <taxon>Pseudomonadota</taxon>
        <taxon>Gammaproteobacteria</taxon>
        <taxon>Alteromonadales</taxon>
        <taxon>Shewanellaceae</taxon>
        <taxon>Shewanella</taxon>
    </lineage>
</organism>
<evidence type="ECO:0000313" key="3">
    <source>
        <dbReference type="EMBL" id="PTA50862.1"/>
    </source>
</evidence>
<comment type="caution">
    <text evidence="3">The sequence shown here is derived from an EMBL/GenBank/DDBJ whole genome shotgun (WGS) entry which is preliminary data.</text>
</comment>
<dbReference type="RefSeq" id="WP_107883388.1">
    <property type="nucleotide sequence ID" value="NZ_PYSG01000002.1"/>
</dbReference>
<feature type="chain" id="PRO_5047073311" description="SnoaL-like domain-containing protein" evidence="1">
    <location>
        <begin position="35"/>
        <end position="191"/>
    </location>
</feature>
<sequence>MMTYTSSNQRHRNLKIFYTLMMLLSILACHQTYAKDQTKQLSATNAMTQVQANSDQQAAAKVLDLLNEYSSHADWDRYFALYRADAIFIGTDANERWGMEEFERYSRPTTGWRYDLTKRALLQYGDVMLFDELLTSPTYGVSRGTGTLIKTDGKWKIAQYHLSFPIPNAIAKQIMAEIKVAAATPSDSAPQ</sequence>
<feature type="signal peptide" evidence="1">
    <location>
        <begin position="1"/>
        <end position="34"/>
    </location>
</feature>
<evidence type="ECO:0000313" key="4">
    <source>
        <dbReference type="Proteomes" id="UP000240506"/>
    </source>
</evidence>
<name>A0ABX5HXU6_9GAMM</name>
<dbReference type="Gene3D" id="3.10.450.50">
    <property type="match status" value="1"/>
</dbReference>
<reference evidence="3 4" key="1">
    <citation type="submission" date="2018-03" db="EMBL/GenBank/DDBJ databases">
        <authorList>
            <person name="Dailey F.E."/>
        </authorList>
    </citation>
    <scope>NUCLEOTIDE SEQUENCE [LARGE SCALE GENOMIC DNA]</scope>
    <source>
        <strain evidence="3 4">CW7</strain>
    </source>
</reference>
<dbReference type="Pfam" id="PF13474">
    <property type="entry name" value="SnoaL_3"/>
    <property type="match status" value="1"/>
</dbReference>
<dbReference type="Proteomes" id="UP000240506">
    <property type="component" value="Unassembled WGS sequence"/>
</dbReference>
<dbReference type="InterPro" id="IPR037401">
    <property type="entry name" value="SnoaL-like"/>
</dbReference>
<feature type="domain" description="SnoaL-like" evidence="2">
    <location>
        <begin position="62"/>
        <end position="167"/>
    </location>
</feature>